<evidence type="ECO:0000313" key="2">
    <source>
        <dbReference type="Proteomes" id="UP000026962"/>
    </source>
</evidence>
<reference evidence="1" key="1">
    <citation type="submission" date="2015-04" db="UniProtKB">
        <authorList>
            <consortium name="EnsemblPlants"/>
        </authorList>
    </citation>
    <scope>IDENTIFICATION</scope>
</reference>
<reference evidence="1" key="2">
    <citation type="submission" date="2018-05" db="EMBL/GenBank/DDBJ databases">
        <title>OpunRS2 (Oryza punctata Reference Sequence Version 2).</title>
        <authorList>
            <person name="Zhang J."/>
            <person name="Kudrna D."/>
            <person name="Lee S."/>
            <person name="Talag J."/>
            <person name="Welchert J."/>
            <person name="Wing R.A."/>
        </authorList>
    </citation>
    <scope>NUCLEOTIDE SEQUENCE [LARGE SCALE GENOMIC DNA]</scope>
</reference>
<dbReference type="Gramene" id="OPUNC05G08780.1">
    <property type="protein sequence ID" value="OPUNC05G08780.1"/>
    <property type="gene ID" value="OPUNC05G08780"/>
</dbReference>
<protein>
    <submittedName>
        <fullName evidence="1">Uncharacterized protein</fullName>
    </submittedName>
</protein>
<dbReference type="AlphaFoldDB" id="A0A0E0L0L1"/>
<keyword evidence="2" id="KW-1185">Reference proteome</keyword>
<sequence length="79" mass="9413">MERLVSSFCDAQTYSFDAEKKEYYICGFAWIIEPIPRYKYLKLKYKAPDGVRIKSFLLNLEACEDLEIYEDPNVVREVF</sequence>
<accession>A0A0E0L0L1</accession>
<dbReference type="EnsemblPlants" id="OPUNC05G08780.1">
    <property type="protein sequence ID" value="OPUNC05G08780.1"/>
    <property type="gene ID" value="OPUNC05G08780"/>
</dbReference>
<proteinExistence type="predicted"/>
<evidence type="ECO:0000313" key="1">
    <source>
        <dbReference type="EnsemblPlants" id="OPUNC05G08780.1"/>
    </source>
</evidence>
<dbReference type="HOGENOM" id="CLU_2610219_0_0_1"/>
<name>A0A0E0L0L1_ORYPU</name>
<organism evidence="1">
    <name type="scientific">Oryza punctata</name>
    <name type="common">Red rice</name>
    <dbReference type="NCBI Taxonomy" id="4537"/>
    <lineage>
        <taxon>Eukaryota</taxon>
        <taxon>Viridiplantae</taxon>
        <taxon>Streptophyta</taxon>
        <taxon>Embryophyta</taxon>
        <taxon>Tracheophyta</taxon>
        <taxon>Spermatophyta</taxon>
        <taxon>Magnoliopsida</taxon>
        <taxon>Liliopsida</taxon>
        <taxon>Poales</taxon>
        <taxon>Poaceae</taxon>
        <taxon>BOP clade</taxon>
        <taxon>Oryzoideae</taxon>
        <taxon>Oryzeae</taxon>
        <taxon>Oryzinae</taxon>
        <taxon>Oryza</taxon>
    </lineage>
</organism>
<dbReference type="Proteomes" id="UP000026962">
    <property type="component" value="Chromosome 5"/>
</dbReference>
<dbReference type="eggNOG" id="ENOG502R4TI">
    <property type="taxonomic scope" value="Eukaryota"/>
</dbReference>